<dbReference type="AlphaFoldDB" id="A0A063Y736"/>
<keyword evidence="5" id="KW-0819">tRNA processing</keyword>
<keyword evidence="4" id="KW-0963">Cytoplasm</keyword>
<evidence type="ECO:0000256" key="9">
    <source>
        <dbReference type="ARBA" id="ARBA00022842"/>
    </source>
</evidence>
<dbReference type="InterPro" id="IPR003442">
    <property type="entry name" value="T6A_TsaE"/>
</dbReference>
<dbReference type="Proteomes" id="UP000027318">
    <property type="component" value="Unassembled WGS sequence"/>
</dbReference>
<comment type="subcellular location">
    <subcellularLocation>
        <location evidence="1">Cytoplasm</location>
    </subcellularLocation>
</comment>
<evidence type="ECO:0000256" key="6">
    <source>
        <dbReference type="ARBA" id="ARBA00022723"/>
    </source>
</evidence>
<dbReference type="PANTHER" id="PTHR33540">
    <property type="entry name" value="TRNA THREONYLCARBAMOYLADENOSINE BIOSYNTHESIS PROTEIN TSAE"/>
    <property type="match status" value="1"/>
</dbReference>
<dbReference type="GO" id="GO:0005737">
    <property type="term" value="C:cytoplasm"/>
    <property type="evidence" value="ECO:0007669"/>
    <property type="project" value="UniProtKB-SubCell"/>
</dbReference>
<proteinExistence type="inferred from homology"/>
<sequence>MSDSLYLPDDQATVSFGRLLAEAVGSEGAVIFLHGNLGMGKTTLCRGVMAYWGHQGAVKSPTYTLVEPYEFPLVMVYHFDLYRLGDPEELEYLGIRDYFDQQALCLIEWPERGEGVLPRADLELSFSEKNPGRMIKWSKNTQKGCMIADRIVNKLNG</sequence>
<dbReference type="STRING" id="267850.ADINL_1158"/>
<gene>
    <name evidence="11" type="ORF">ADINL_1158</name>
</gene>
<evidence type="ECO:0000256" key="4">
    <source>
        <dbReference type="ARBA" id="ARBA00022490"/>
    </source>
</evidence>
<dbReference type="Gene3D" id="3.40.50.300">
    <property type="entry name" value="P-loop containing nucleotide triphosphate hydrolases"/>
    <property type="match status" value="1"/>
</dbReference>
<organism evidence="11 12">
    <name type="scientific">Nitrincola lacisaponensis</name>
    <dbReference type="NCBI Taxonomy" id="267850"/>
    <lineage>
        <taxon>Bacteria</taxon>
        <taxon>Pseudomonadati</taxon>
        <taxon>Pseudomonadota</taxon>
        <taxon>Gammaproteobacteria</taxon>
        <taxon>Oceanospirillales</taxon>
        <taxon>Oceanospirillaceae</taxon>
        <taxon>Nitrincola</taxon>
    </lineage>
</organism>
<evidence type="ECO:0000256" key="1">
    <source>
        <dbReference type="ARBA" id="ARBA00004496"/>
    </source>
</evidence>
<reference evidence="11 12" key="1">
    <citation type="journal article" date="2005" name="Int. J. Syst. Evol. Microbiol.">
        <title>Nitrincola lacisaponensis gen. nov., sp. nov., a novel alkaliphilic bacterium isolated from an alkaline, saline lake.</title>
        <authorList>
            <person name="Dimitriu P.A."/>
            <person name="Shukla S.K."/>
            <person name="Conradt J."/>
            <person name="Marquez M.C."/>
            <person name="Ventosa A."/>
            <person name="Maglia A."/>
            <person name="Peyton B.M."/>
            <person name="Pinkart H.C."/>
            <person name="Mormile M.R."/>
        </authorList>
    </citation>
    <scope>NUCLEOTIDE SEQUENCE [LARGE SCALE GENOMIC DNA]</scope>
    <source>
        <strain evidence="11 12">4CA</strain>
    </source>
</reference>
<dbReference type="SUPFAM" id="SSF52540">
    <property type="entry name" value="P-loop containing nucleoside triphosphate hydrolases"/>
    <property type="match status" value="1"/>
</dbReference>
<dbReference type="PANTHER" id="PTHR33540:SF2">
    <property type="entry name" value="TRNA THREONYLCARBAMOYLADENOSINE BIOSYNTHESIS PROTEIN TSAE"/>
    <property type="match status" value="1"/>
</dbReference>
<dbReference type="NCBIfam" id="TIGR00150">
    <property type="entry name" value="T6A_YjeE"/>
    <property type="match status" value="1"/>
</dbReference>
<evidence type="ECO:0000256" key="3">
    <source>
        <dbReference type="ARBA" id="ARBA00019010"/>
    </source>
</evidence>
<evidence type="ECO:0000256" key="2">
    <source>
        <dbReference type="ARBA" id="ARBA00007599"/>
    </source>
</evidence>
<evidence type="ECO:0000313" key="11">
    <source>
        <dbReference type="EMBL" id="KDE40566.1"/>
    </source>
</evidence>
<dbReference type="PATRIC" id="fig|267850.7.peg.1152"/>
<evidence type="ECO:0000313" key="12">
    <source>
        <dbReference type="Proteomes" id="UP000027318"/>
    </source>
</evidence>
<dbReference type="Pfam" id="PF02367">
    <property type="entry name" value="TsaE"/>
    <property type="match status" value="1"/>
</dbReference>
<dbReference type="InterPro" id="IPR027417">
    <property type="entry name" value="P-loop_NTPase"/>
</dbReference>
<comment type="similarity">
    <text evidence="2">Belongs to the TsaE family.</text>
</comment>
<accession>A0A063Y736</accession>
<evidence type="ECO:0000256" key="10">
    <source>
        <dbReference type="ARBA" id="ARBA00032441"/>
    </source>
</evidence>
<dbReference type="EMBL" id="JMSZ01000016">
    <property type="protein sequence ID" value="KDE40566.1"/>
    <property type="molecule type" value="Genomic_DNA"/>
</dbReference>
<keyword evidence="7" id="KW-0547">Nucleotide-binding</keyword>
<dbReference type="GO" id="GO:0046872">
    <property type="term" value="F:metal ion binding"/>
    <property type="evidence" value="ECO:0007669"/>
    <property type="project" value="UniProtKB-KW"/>
</dbReference>
<keyword evidence="8" id="KW-0067">ATP-binding</keyword>
<dbReference type="RefSeq" id="WP_409667859.1">
    <property type="nucleotide sequence ID" value="NZ_JBKBNO010000001.1"/>
</dbReference>
<evidence type="ECO:0000256" key="8">
    <source>
        <dbReference type="ARBA" id="ARBA00022840"/>
    </source>
</evidence>
<keyword evidence="6" id="KW-0479">Metal-binding</keyword>
<comment type="caution">
    <text evidence="11">The sequence shown here is derived from an EMBL/GenBank/DDBJ whole genome shotgun (WGS) entry which is preliminary data.</text>
</comment>
<dbReference type="GO" id="GO:0002949">
    <property type="term" value="P:tRNA threonylcarbamoyladenosine modification"/>
    <property type="evidence" value="ECO:0007669"/>
    <property type="project" value="InterPro"/>
</dbReference>
<name>A0A063Y736_9GAMM</name>
<dbReference type="GO" id="GO:0005524">
    <property type="term" value="F:ATP binding"/>
    <property type="evidence" value="ECO:0007669"/>
    <property type="project" value="UniProtKB-KW"/>
</dbReference>
<keyword evidence="12" id="KW-1185">Reference proteome</keyword>
<keyword evidence="9" id="KW-0460">Magnesium</keyword>
<evidence type="ECO:0000256" key="5">
    <source>
        <dbReference type="ARBA" id="ARBA00022694"/>
    </source>
</evidence>
<protein>
    <recommendedName>
        <fullName evidence="3">tRNA threonylcarbamoyladenosine biosynthesis protein TsaE</fullName>
    </recommendedName>
    <alternativeName>
        <fullName evidence="10">t(6)A37 threonylcarbamoyladenosine biosynthesis protein TsaE</fullName>
    </alternativeName>
</protein>
<evidence type="ECO:0000256" key="7">
    <source>
        <dbReference type="ARBA" id="ARBA00022741"/>
    </source>
</evidence>